<sequence length="115" mass="13201">MLQSTYDAQYEDEEWVSLSHIVNLVKRQVTGLDGSRFDRDMESGAYFSVLQRNNLILDERGVNEVPYLLVNFRKQEDLSYEGIAAEIERGLNQKYKGCLPNSGICNQKQTSEVFS</sequence>
<evidence type="ECO:0000313" key="1">
    <source>
        <dbReference type="EMBL" id="MDO7905890.1"/>
    </source>
</evidence>
<accession>A0ABT9CAJ0</accession>
<organism evidence="1 2">
    <name type="scientific">Paenibacillus lacisoli</name>
    <dbReference type="NCBI Taxonomy" id="3064525"/>
    <lineage>
        <taxon>Bacteria</taxon>
        <taxon>Bacillati</taxon>
        <taxon>Bacillota</taxon>
        <taxon>Bacilli</taxon>
        <taxon>Bacillales</taxon>
        <taxon>Paenibacillaceae</taxon>
        <taxon>Paenibacillus</taxon>
    </lineage>
</organism>
<reference evidence="1 2" key="1">
    <citation type="submission" date="2023-07" db="EMBL/GenBank/DDBJ databases">
        <title>Paenibacillus sp. JX-17 nov. isolated from soil.</title>
        <authorList>
            <person name="Wan Y."/>
            <person name="Liu B."/>
        </authorList>
    </citation>
    <scope>NUCLEOTIDE SEQUENCE [LARGE SCALE GENOMIC DNA]</scope>
    <source>
        <strain evidence="1 2">JX-17</strain>
    </source>
</reference>
<evidence type="ECO:0000313" key="2">
    <source>
        <dbReference type="Proteomes" id="UP001240171"/>
    </source>
</evidence>
<comment type="caution">
    <text evidence="1">The sequence shown here is derived from an EMBL/GenBank/DDBJ whole genome shotgun (WGS) entry which is preliminary data.</text>
</comment>
<dbReference type="SUPFAM" id="SSF52833">
    <property type="entry name" value="Thioredoxin-like"/>
    <property type="match status" value="1"/>
</dbReference>
<dbReference type="RefSeq" id="WP_305023084.1">
    <property type="nucleotide sequence ID" value="NZ_JAUQTB010000002.1"/>
</dbReference>
<keyword evidence="2" id="KW-1185">Reference proteome</keyword>
<protein>
    <submittedName>
        <fullName evidence="1">Uncharacterized protein</fullName>
    </submittedName>
</protein>
<dbReference type="Gene3D" id="3.40.30.10">
    <property type="entry name" value="Glutaredoxin"/>
    <property type="match status" value="1"/>
</dbReference>
<dbReference type="InterPro" id="IPR036249">
    <property type="entry name" value="Thioredoxin-like_sf"/>
</dbReference>
<dbReference type="Proteomes" id="UP001240171">
    <property type="component" value="Unassembled WGS sequence"/>
</dbReference>
<name>A0ABT9CAJ0_9BACL</name>
<proteinExistence type="predicted"/>
<gene>
    <name evidence="1" type="ORF">Q5741_05595</name>
</gene>
<dbReference type="EMBL" id="JAUQTB010000002">
    <property type="protein sequence ID" value="MDO7905890.1"/>
    <property type="molecule type" value="Genomic_DNA"/>
</dbReference>